<dbReference type="EMBL" id="LT607411">
    <property type="protein sequence ID" value="SCF18869.1"/>
    <property type="molecule type" value="Genomic_DNA"/>
</dbReference>
<evidence type="ECO:0000259" key="5">
    <source>
        <dbReference type="Pfam" id="PF04542"/>
    </source>
</evidence>
<reference evidence="8" key="1">
    <citation type="submission" date="2016-06" db="EMBL/GenBank/DDBJ databases">
        <authorList>
            <person name="Varghese N."/>
            <person name="Submissions Spin"/>
        </authorList>
    </citation>
    <scope>NUCLEOTIDE SEQUENCE [LARGE SCALE GENOMIC DNA]</scope>
    <source>
        <strain evidence="8">DSM 43909</strain>
    </source>
</reference>
<feature type="domain" description="RNA polymerase sigma-70 region 2" evidence="5">
    <location>
        <begin position="36"/>
        <end position="103"/>
    </location>
</feature>
<dbReference type="InterPro" id="IPR013325">
    <property type="entry name" value="RNA_pol_sigma_r2"/>
</dbReference>
<evidence type="ECO:0000313" key="8">
    <source>
        <dbReference type="Proteomes" id="UP000198242"/>
    </source>
</evidence>
<dbReference type="SUPFAM" id="SSF88659">
    <property type="entry name" value="Sigma3 and sigma4 domains of RNA polymerase sigma factors"/>
    <property type="match status" value="1"/>
</dbReference>
<dbReference type="Pfam" id="PF04542">
    <property type="entry name" value="Sigma70_r2"/>
    <property type="match status" value="1"/>
</dbReference>
<keyword evidence="8" id="KW-1185">Reference proteome</keyword>
<dbReference type="Gene3D" id="1.10.10.10">
    <property type="entry name" value="Winged helix-like DNA-binding domain superfamily/Winged helix DNA-binding domain"/>
    <property type="match status" value="1"/>
</dbReference>
<dbReference type="GO" id="GO:0016987">
    <property type="term" value="F:sigma factor activity"/>
    <property type="evidence" value="ECO:0007669"/>
    <property type="project" value="UniProtKB-KW"/>
</dbReference>
<comment type="similarity">
    <text evidence="1">Belongs to the sigma-70 factor family. ECF subfamily.</text>
</comment>
<evidence type="ECO:0000259" key="6">
    <source>
        <dbReference type="Pfam" id="PF08281"/>
    </source>
</evidence>
<evidence type="ECO:0000256" key="4">
    <source>
        <dbReference type="ARBA" id="ARBA00023163"/>
    </source>
</evidence>
<dbReference type="InterPro" id="IPR039425">
    <property type="entry name" value="RNA_pol_sigma-70-like"/>
</dbReference>
<proteinExistence type="inferred from homology"/>
<feature type="domain" description="RNA polymerase sigma factor 70 region 4 type 2" evidence="6">
    <location>
        <begin position="137"/>
        <end position="189"/>
    </location>
</feature>
<dbReference type="PANTHER" id="PTHR43133:SF25">
    <property type="entry name" value="RNA POLYMERASE SIGMA FACTOR RFAY-RELATED"/>
    <property type="match status" value="1"/>
</dbReference>
<gene>
    <name evidence="7" type="ORF">GA0074695_4161</name>
</gene>
<dbReference type="GO" id="GO:0006352">
    <property type="term" value="P:DNA-templated transcription initiation"/>
    <property type="evidence" value="ECO:0007669"/>
    <property type="project" value="InterPro"/>
</dbReference>
<keyword evidence="2" id="KW-0805">Transcription regulation</keyword>
<evidence type="ECO:0000256" key="1">
    <source>
        <dbReference type="ARBA" id="ARBA00010641"/>
    </source>
</evidence>
<dbReference type="AlphaFoldDB" id="A0A1C4YDR0"/>
<dbReference type="GO" id="GO:0003677">
    <property type="term" value="F:DNA binding"/>
    <property type="evidence" value="ECO:0007669"/>
    <property type="project" value="InterPro"/>
</dbReference>
<organism evidence="7 8">
    <name type="scientific">Micromonospora viridifaciens</name>
    <dbReference type="NCBI Taxonomy" id="1881"/>
    <lineage>
        <taxon>Bacteria</taxon>
        <taxon>Bacillati</taxon>
        <taxon>Actinomycetota</taxon>
        <taxon>Actinomycetes</taxon>
        <taxon>Micromonosporales</taxon>
        <taxon>Micromonosporaceae</taxon>
        <taxon>Micromonospora</taxon>
    </lineage>
</organism>
<sequence length="213" mass="23671">MIWNEPPRDGPPEPPACTDAELIARSGDLPEAFAVLFDRHAAALHRYLARRAGGLIAEDLVAQAFLVAFEQRARYDVRRPDARAWLYGIATNLLRRHHRDEERLLRALARTGVDTTSAHPCPADQIADRLDANAMSQRLAAAIAGLPAVERDVLLLHAWAELDLEEVGRALDIPSGTVRSRLHRARKRLRPLASLMSGAANDHAFTKEELRYG</sequence>
<name>A0A1C4YDR0_MICVI</name>
<evidence type="ECO:0000256" key="3">
    <source>
        <dbReference type="ARBA" id="ARBA00023082"/>
    </source>
</evidence>
<dbReference type="InterPro" id="IPR007627">
    <property type="entry name" value="RNA_pol_sigma70_r2"/>
</dbReference>
<dbReference type="SUPFAM" id="SSF88946">
    <property type="entry name" value="Sigma2 domain of RNA polymerase sigma factors"/>
    <property type="match status" value="1"/>
</dbReference>
<evidence type="ECO:0000313" key="7">
    <source>
        <dbReference type="EMBL" id="SCF18869.1"/>
    </source>
</evidence>
<keyword evidence="3" id="KW-0731">Sigma factor</keyword>
<evidence type="ECO:0000256" key="2">
    <source>
        <dbReference type="ARBA" id="ARBA00023015"/>
    </source>
</evidence>
<dbReference type="InterPro" id="IPR036388">
    <property type="entry name" value="WH-like_DNA-bd_sf"/>
</dbReference>
<dbReference type="NCBIfam" id="TIGR02937">
    <property type="entry name" value="sigma70-ECF"/>
    <property type="match status" value="1"/>
</dbReference>
<keyword evidence="4" id="KW-0804">Transcription</keyword>
<dbReference type="InterPro" id="IPR013249">
    <property type="entry name" value="RNA_pol_sigma70_r4_t2"/>
</dbReference>
<dbReference type="CDD" id="cd06171">
    <property type="entry name" value="Sigma70_r4"/>
    <property type="match status" value="1"/>
</dbReference>
<dbReference type="InterPro" id="IPR014284">
    <property type="entry name" value="RNA_pol_sigma-70_dom"/>
</dbReference>
<dbReference type="Gene3D" id="1.10.1740.10">
    <property type="match status" value="1"/>
</dbReference>
<dbReference type="PANTHER" id="PTHR43133">
    <property type="entry name" value="RNA POLYMERASE ECF-TYPE SIGMA FACTO"/>
    <property type="match status" value="1"/>
</dbReference>
<dbReference type="Pfam" id="PF08281">
    <property type="entry name" value="Sigma70_r4_2"/>
    <property type="match status" value="1"/>
</dbReference>
<dbReference type="Proteomes" id="UP000198242">
    <property type="component" value="Chromosome I"/>
</dbReference>
<accession>A0A1C4YDR0</accession>
<protein>
    <submittedName>
        <fullName evidence="7">RNA polymerase sigma-70 factor, ECF subfamily</fullName>
    </submittedName>
</protein>
<dbReference type="InterPro" id="IPR013324">
    <property type="entry name" value="RNA_pol_sigma_r3/r4-like"/>
</dbReference>